<accession>A0ABY5IQL1</accession>
<proteinExistence type="predicted"/>
<evidence type="ECO:0000313" key="2">
    <source>
        <dbReference type="Proteomes" id="UP001059844"/>
    </source>
</evidence>
<protein>
    <submittedName>
        <fullName evidence="1">Uncharacterized protein</fullName>
    </submittedName>
</protein>
<dbReference type="RefSeq" id="WP_256550825.1">
    <property type="nucleotide sequence ID" value="NZ_CP101751.1"/>
</dbReference>
<reference evidence="1" key="1">
    <citation type="submission" date="2022-07" db="EMBL/GenBank/DDBJ databases">
        <title>Isolation, identification, and degradation of a PFOSA degrading strain from sewage treatment plant.</title>
        <authorList>
            <person name="Zhang L."/>
            <person name="Huo Y."/>
        </authorList>
    </citation>
    <scope>NUCLEOTIDE SEQUENCE</scope>
    <source>
        <strain evidence="1">C1</strain>
    </source>
</reference>
<sequence length="197" mass="22767">MLGIPNYKPNFHTSAADFKNAFNATLFELIGKRIEKFWVMWNTKQNEWFNDGPIVLEIDGKRYEFTAFQLDEFSLTIDTFNLKDKLDWYGMGDDLPLIWKENGNSDLAKNLNKNIVGINILTFNFISEDLASGEEHETGAMLNGIEFVLEKESPSDIENFFSIFNALDQNGLDKVEIRQENQIQRIKITNGNNDLRQ</sequence>
<name>A0ABY5IQL1_9FLAO</name>
<gene>
    <name evidence="1" type="ORF">NOX80_16110</name>
</gene>
<keyword evidence="2" id="KW-1185">Reference proteome</keyword>
<dbReference type="EMBL" id="CP101751">
    <property type="protein sequence ID" value="UUC45135.1"/>
    <property type="molecule type" value="Genomic_DNA"/>
</dbReference>
<organism evidence="1 2">
    <name type="scientific">Flavobacterium cerinum</name>
    <dbReference type="NCBI Taxonomy" id="2502784"/>
    <lineage>
        <taxon>Bacteria</taxon>
        <taxon>Pseudomonadati</taxon>
        <taxon>Bacteroidota</taxon>
        <taxon>Flavobacteriia</taxon>
        <taxon>Flavobacteriales</taxon>
        <taxon>Flavobacteriaceae</taxon>
        <taxon>Flavobacterium</taxon>
    </lineage>
</organism>
<evidence type="ECO:0000313" key="1">
    <source>
        <dbReference type="EMBL" id="UUC45135.1"/>
    </source>
</evidence>
<dbReference type="Proteomes" id="UP001059844">
    <property type="component" value="Chromosome"/>
</dbReference>